<dbReference type="PANTHER" id="PTHR13271">
    <property type="entry name" value="UNCHARACTERIZED PUTATIVE METHYLTRANSFERASE"/>
    <property type="match status" value="1"/>
</dbReference>
<dbReference type="EMBL" id="CAKOGP040001892">
    <property type="protein sequence ID" value="CAJ1955511.1"/>
    <property type="molecule type" value="Genomic_DNA"/>
</dbReference>
<evidence type="ECO:0000313" key="3">
    <source>
        <dbReference type="EMBL" id="CAJ1955511.1"/>
    </source>
</evidence>
<keyword evidence="4" id="KW-1185">Reference proteome</keyword>
<accession>A0AAD2FXD5</accession>
<dbReference type="GO" id="GO:0016279">
    <property type="term" value="F:protein-lysine N-methyltransferase activity"/>
    <property type="evidence" value="ECO:0007669"/>
    <property type="project" value="TreeGrafter"/>
</dbReference>
<dbReference type="InterPro" id="IPR050600">
    <property type="entry name" value="SETD3_SETD6_MTase"/>
</dbReference>
<dbReference type="CDD" id="cd10527">
    <property type="entry name" value="SET_LSMT"/>
    <property type="match status" value="1"/>
</dbReference>
<name>A0AAD2FXD5_9STRA</name>
<sequence length="418" mass="48230">MPNKLIGFLAQLGALLSAEQEPIGPDYARQDETVKELVDWSTSKGGFFHPHVQIRRWNLSDPTSYFGAFLNGPVKKDDLLMRIPGDIKLQLHTDFWTNSSIVDEVVCELAWLLKHEYDNGTKSIYKPYIDYIKTQSKHQIPVMWSTKGKKLLEKVQVDIDLRDLNADEDSGSHFHNWIDQWYGSEDCLYDTETDQELEKWFLAMAQQRGYDYALIPIYDMLNHDPGNVNTITRPSIYDTNGFGVYALRDMEAGEELLYDYYDCPDCKRCETCGSSSSYWGTPEMLRDFGFVEAHPHKYHFYEGELSVTLIIDKDRDDGSYKVSCTNKCPSTKEIERHYNKLLPLLEKDILPLSETLPSDEYFMIKMYYDTLVTDFKQYLDHPESAIVTRVKYDTPPDKTTFEATTTVRTSTAGKGADL</sequence>
<dbReference type="PROSITE" id="PS50280">
    <property type="entry name" value="SET"/>
    <property type="match status" value="1"/>
</dbReference>
<dbReference type="SUPFAM" id="SSF82199">
    <property type="entry name" value="SET domain"/>
    <property type="match status" value="1"/>
</dbReference>
<dbReference type="InterPro" id="IPR001214">
    <property type="entry name" value="SET_dom"/>
</dbReference>
<organism evidence="3 4">
    <name type="scientific">Cylindrotheca closterium</name>
    <dbReference type="NCBI Taxonomy" id="2856"/>
    <lineage>
        <taxon>Eukaryota</taxon>
        <taxon>Sar</taxon>
        <taxon>Stramenopiles</taxon>
        <taxon>Ochrophyta</taxon>
        <taxon>Bacillariophyta</taxon>
        <taxon>Bacillariophyceae</taxon>
        <taxon>Bacillariophycidae</taxon>
        <taxon>Bacillariales</taxon>
        <taxon>Bacillariaceae</taxon>
        <taxon>Cylindrotheca</taxon>
    </lineage>
</organism>
<gene>
    <name evidence="3" type="ORF">CYCCA115_LOCUS15784</name>
</gene>
<dbReference type="Proteomes" id="UP001295423">
    <property type="component" value="Unassembled WGS sequence"/>
</dbReference>
<dbReference type="Gene3D" id="3.90.1410.10">
    <property type="entry name" value="set domain protein methyltransferase, domain 1"/>
    <property type="match status" value="1"/>
</dbReference>
<feature type="domain" description="SET" evidence="2">
    <location>
        <begin position="50"/>
        <end position="261"/>
    </location>
</feature>
<evidence type="ECO:0000259" key="2">
    <source>
        <dbReference type="PROSITE" id="PS50280"/>
    </source>
</evidence>
<protein>
    <recommendedName>
        <fullName evidence="2">SET domain-containing protein</fullName>
    </recommendedName>
</protein>
<comment type="caution">
    <text evidence="3">The sequence shown here is derived from an EMBL/GenBank/DDBJ whole genome shotgun (WGS) entry which is preliminary data.</text>
</comment>
<dbReference type="AlphaFoldDB" id="A0AAD2FXD5"/>
<proteinExistence type="predicted"/>
<keyword evidence="1" id="KW-0732">Signal</keyword>
<feature type="signal peptide" evidence="1">
    <location>
        <begin position="1"/>
        <end position="20"/>
    </location>
</feature>
<dbReference type="InterPro" id="IPR046341">
    <property type="entry name" value="SET_dom_sf"/>
</dbReference>
<feature type="chain" id="PRO_5041915779" description="SET domain-containing protein" evidence="1">
    <location>
        <begin position="21"/>
        <end position="418"/>
    </location>
</feature>
<evidence type="ECO:0000313" key="4">
    <source>
        <dbReference type="Proteomes" id="UP001295423"/>
    </source>
</evidence>
<dbReference type="Pfam" id="PF00856">
    <property type="entry name" value="SET"/>
    <property type="match status" value="1"/>
</dbReference>
<evidence type="ECO:0000256" key="1">
    <source>
        <dbReference type="SAM" id="SignalP"/>
    </source>
</evidence>
<reference evidence="3" key="1">
    <citation type="submission" date="2023-08" db="EMBL/GenBank/DDBJ databases">
        <authorList>
            <person name="Audoor S."/>
            <person name="Bilcke G."/>
        </authorList>
    </citation>
    <scope>NUCLEOTIDE SEQUENCE</scope>
</reference>
<dbReference type="PANTHER" id="PTHR13271:SF137">
    <property type="entry name" value="SET DOMAIN-CONTAINING PROTEIN"/>
    <property type="match status" value="1"/>
</dbReference>